<comment type="similarity">
    <text evidence="1">Belongs to the ParB family.</text>
</comment>
<dbReference type="EMBL" id="QJTF01000017">
    <property type="protein sequence ID" value="PYE87011.1"/>
    <property type="molecule type" value="Genomic_DNA"/>
</dbReference>
<sequence>MSRKQIFANLTPPAESAEAASASSQDALARRPSRIRPLLGSPDLVDDAGRSPVGALGRSLGELSERSRRADEIEEKLRAGQAVVELDPASIDPSFIPDRMLSDDEPFRSFVESIREQGQQVPILVRPHPQKTGAYQVAFGHRRLRAALELDIGVKAIVRNLTDQELVVAQGQENNERQDLSYIEKVRFAQKLAERFSRDVVMAALAIYKSDLSNMLAVAVKIPTELVDAIGPAHGIGRRNWMALAEVLTAGKERMEMALSVATKPEVAMLPSKERFEAVARALTEKASVRNANAVLLPGGQEIAQIAQTKQKITLTIDRRTSPDFADFVMNELPRLYAEHTKSR</sequence>
<gene>
    <name evidence="4" type="ORF">C7477_11750</name>
</gene>
<evidence type="ECO:0000313" key="4">
    <source>
        <dbReference type="EMBL" id="PYE87011.1"/>
    </source>
</evidence>
<keyword evidence="5" id="KW-1185">Reference proteome</keyword>
<dbReference type="InterPro" id="IPR017819">
    <property type="entry name" value="Plasmid_partition_RepB"/>
</dbReference>
<comment type="caution">
    <text evidence="4">The sequence shown here is derived from an EMBL/GenBank/DDBJ whole genome shotgun (WGS) entry which is preliminary data.</text>
</comment>
<dbReference type="NCBIfam" id="TIGR03454">
    <property type="entry name" value="partition_RepB"/>
    <property type="match status" value="1"/>
</dbReference>
<dbReference type="InterPro" id="IPR036086">
    <property type="entry name" value="ParB/Sulfiredoxin_sf"/>
</dbReference>
<dbReference type="GO" id="GO:0007059">
    <property type="term" value="P:chromosome segregation"/>
    <property type="evidence" value="ECO:0007669"/>
    <property type="project" value="TreeGrafter"/>
</dbReference>
<feature type="region of interest" description="Disordered" evidence="2">
    <location>
        <begin position="1"/>
        <end position="67"/>
    </location>
</feature>
<dbReference type="InterPro" id="IPR011111">
    <property type="entry name" value="Plasmid_RepB"/>
</dbReference>
<dbReference type="InterPro" id="IPR003115">
    <property type="entry name" value="ParB_N"/>
</dbReference>
<dbReference type="Pfam" id="PF07506">
    <property type="entry name" value="RepB"/>
    <property type="match status" value="1"/>
</dbReference>
<dbReference type="Pfam" id="PF02195">
    <property type="entry name" value="ParB_N"/>
    <property type="match status" value="1"/>
</dbReference>
<dbReference type="OrthoDB" id="7908920at2"/>
<reference evidence="4 5" key="1">
    <citation type="submission" date="2018-06" db="EMBL/GenBank/DDBJ databases">
        <title>Genomic Encyclopedia of Type Strains, Phase III (KMG-III): the genomes of soil and plant-associated and newly described type strains.</title>
        <authorList>
            <person name="Whitman W."/>
        </authorList>
    </citation>
    <scope>NUCLEOTIDE SEQUENCE [LARGE SCALE GENOMIC DNA]</scope>
    <source>
        <strain evidence="4 5">ORS 1419</strain>
    </source>
</reference>
<dbReference type="SUPFAM" id="SSF110849">
    <property type="entry name" value="ParB/Sulfiredoxin"/>
    <property type="match status" value="1"/>
</dbReference>
<feature type="compositionally biased region" description="Low complexity" evidence="2">
    <location>
        <begin position="14"/>
        <end position="24"/>
    </location>
</feature>
<feature type="domain" description="ParB-like N-terminal" evidence="3">
    <location>
        <begin position="84"/>
        <end position="175"/>
    </location>
</feature>
<dbReference type="PANTHER" id="PTHR33375:SF1">
    <property type="entry name" value="CHROMOSOME-PARTITIONING PROTEIN PARB-RELATED"/>
    <property type="match status" value="1"/>
</dbReference>
<evidence type="ECO:0000256" key="2">
    <source>
        <dbReference type="SAM" id="MobiDB-lite"/>
    </source>
</evidence>
<accession>A0A318SY82</accession>
<dbReference type="NCBIfam" id="TIGR00180">
    <property type="entry name" value="parB_part"/>
    <property type="match status" value="1"/>
</dbReference>
<organism evidence="4 5">
    <name type="scientific">Phyllobacterium leguminum</name>
    <dbReference type="NCBI Taxonomy" id="314237"/>
    <lineage>
        <taxon>Bacteria</taxon>
        <taxon>Pseudomonadati</taxon>
        <taxon>Pseudomonadota</taxon>
        <taxon>Alphaproteobacteria</taxon>
        <taxon>Hyphomicrobiales</taxon>
        <taxon>Phyllobacteriaceae</taxon>
        <taxon>Phyllobacterium</taxon>
    </lineage>
</organism>
<evidence type="ECO:0000259" key="3">
    <source>
        <dbReference type="SMART" id="SM00470"/>
    </source>
</evidence>
<dbReference type="InterPro" id="IPR037972">
    <property type="entry name" value="RepB_N"/>
</dbReference>
<dbReference type="Gene3D" id="1.10.10.2830">
    <property type="match status" value="1"/>
</dbReference>
<dbReference type="Gene3D" id="3.90.1530.30">
    <property type="match status" value="1"/>
</dbReference>
<evidence type="ECO:0000313" key="5">
    <source>
        <dbReference type="Proteomes" id="UP000247454"/>
    </source>
</evidence>
<dbReference type="CDD" id="cd16405">
    <property type="entry name" value="RepB_like_N"/>
    <property type="match status" value="1"/>
</dbReference>
<name>A0A318SY82_9HYPH</name>
<evidence type="ECO:0000256" key="1">
    <source>
        <dbReference type="ARBA" id="ARBA00006295"/>
    </source>
</evidence>
<dbReference type="AlphaFoldDB" id="A0A318SY82"/>
<dbReference type="InterPro" id="IPR050336">
    <property type="entry name" value="Chromosome_partition/occlusion"/>
</dbReference>
<dbReference type="SMART" id="SM00470">
    <property type="entry name" value="ParB"/>
    <property type="match status" value="1"/>
</dbReference>
<dbReference type="RefSeq" id="WP_110753117.1">
    <property type="nucleotide sequence ID" value="NZ_QJTF01000017.1"/>
</dbReference>
<dbReference type="PANTHER" id="PTHR33375">
    <property type="entry name" value="CHROMOSOME-PARTITIONING PROTEIN PARB-RELATED"/>
    <property type="match status" value="1"/>
</dbReference>
<dbReference type="InterPro" id="IPR004437">
    <property type="entry name" value="ParB/RepB/Spo0J"/>
</dbReference>
<proteinExistence type="inferred from homology"/>
<dbReference type="Proteomes" id="UP000247454">
    <property type="component" value="Unassembled WGS sequence"/>
</dbReference>
<dbReference type="GO" id="GO:0003677">
    <property type="term" value="F:DNA binding"/>
    <property type="evidence" value="ECO:0007669"/>
    <property type="project" value="InterPro"/>
</dbReference>
<dbReference type="GO" id="GO:0005694">
    <property type="term" value="C:chromosome"/>
    <property type="evidence" value="ECO:0007669"/>
    <property type="project" value="TreeGrafter"/>
</dbReference>
<protein>
    <submittedName>
        <fullName evidence="4">ParB family protein</fullName>
    </submittedName>
</protein>